<evidence type="ECO:0000256" key="5">
    <source>
        <dbReference type="PIRSR" id="PIRSR000102-3"/>
    </source>
</evidence>
<gene>
    <name evidence="9" type="ORF">SAMN02746011_00343</name>
</gene>
<dbReference type="SUPFAM" id="SSF51735">
    <property type="entry name" value="NAD(P)-binding Rossmann-fold domains"/>
    <property type="match status" value="1"/>
</dbReference>
<feature type="domain" description="Lactate/malate dehydrogenase N-terminal" evidence="7">
    <location>
        <begin position="5"/>
        <end position="147"/>
    </location>
</feature>
<dbReference type="PANTHER" id="PTHR43128:SF16">
    <property type="entry name" value="L-LACTATE DEHYDROGENASE"/>
    <property type="match status" value="1"/>
</dbReference>
<proteinExistence type="inferred from homology"/>
<evidence type="ECO:0000256" key="2">
    <source>
        <dbReference type="ARBA" id="ARBA00023002"/>
    </source>
</evidence>
<dbReference type="Gene3D" id="3.90.110.10">
    <property type="entry name" value="Lactate dehydrogenase/glycoside hydrolase, family 4, C-terminal"/>
    <property type="match status" value="1"/>
</dbReference>
<sequence length="320" mass="35268">MKTHKLAIIGVGHVGTQVLASALHSHLFSEIILIDPRTELATGEALDQAHATGLLSRHNTKIYVGQYSDLIDVDICIIAASYVYPNGELPEDRQALLTQNANIIREIMTNITQVTHEPILLFITNPADTVVYMAATEFDYPKNKVIGTGCSLDSARLRYILAQMYDVAPHSVQAYMLGEHGYTAFPALSHASIAGIGYQQLKQYFPNITERNPDEIKEKVVLAAYDVFRAKNGVTDAAIAQVAIDITQSILLDDHMIYPVSTVVEANEYHSEAIAYSLPTIIGKEGIVKVLPIALNEWEQAKLKESLISIQTNIDLAKRI</sequence>
<dbReference type="GO" id="GO:0006089">
    <property type="term" value="P:lactate metabolic process"/>
    <property type="evidence" value="ECO:0007669"/>
    <property type="project" value="TreeGrafter"/>
</dbReference>
<dbReference type="PIRSF" id="PIRSF000102">
    <property type="entry name" value="Lac_mal_DH"/>
    <property type="match status" value="1"/>
</dbReference>
<dbReference type="InterPro" id="IPR001557">
    <property type="entry name" value="L-lactate/malate_DH"/>
</dbReference>
<dbReference type="Proteomes" id="UP000189941">
    <property type="component" value="Unassembled WGS sequence"/>
</dbReference>
<evidence type="ECO:0000259" key="7">
    <source>
        <dbReference type="Pfam" id="PF00056"/>
    </source>
</evidence>
<dbReference type="InterPro" id="IPR022383">
    <property type="entry name" value="Lactate/malate_DH_C"/>
</dbReference>
<evidence type="ECO:0000256" key="1">
    <source>
        <dbReference type="ARBA" id="ARBA00006054"/>
    </source>
</evidence>
<comment type="similarity">
    <text evidence="1">Belongs to the LDH/MDH superfamily. LDH family.</text>
</comment>
<evidence type="ECO:0000259" key="8">
    <source>
        <dbReference type="Pfam" id="PF02866"/>
    </source>
</evidence>
<name>A0A1T4JS67_9LACT</name>
<evidence type="ECO:0000313" key="10">
    <source>
        <dbReference type="Proteomes" id="UP000189941"/>
    </source>
</evidence>
<dbReference type="Gene3D" id="3.40.50.720">
    <property type="entry name" value="NAD(P)-binding Rossmann-like Domain"/>
    <property type="match status" value="1"/>
</dbReference>
<dbReference type="Pfam" id="PF00056">
    <property type="entry name" value="Ldh_1_N"/>
    <property type="match status" value="1"/>
</dbReference>
<feature type="domain" description="Lactate/malate dehydrogenase C-terminal" evidence="8">
    <location>
        <begin position="151"/>
        <end position="317"/>
    </location>
</feature>
<reference evidence="10" key="1">
    <citation type="submission" date="2017-02" db="EMBL/GenBank/DDBJ databases">
        <authorList>
            <person name="Varghese N."/>
            <person name="Submissions S."/>
        </authorList>
    </citation>
    <scope>NUCLEOTIDE SEQUENCE [LARGE SCALE GENOMIC DNA]</scope>
    <source>
        <strain evidence="10">DSM 15739</strain>
    </source>
</reference>
<evidence type="ECO:0000256" key="6">
    <source>
        <dbReference type="RuleBase" id="RU003369"/>
    </source>
</evidence>
<evidence type="ECO:0000313" key="9">
    <source>
        <dbReference type="EMBL" id="SJZ32989.1"/>
    </source>
</evidence>
<feature type="binding site" evidence="5">
    <location>
        <begin position="123"/>
        <end position="125"/>
    </location>
    <ligand>
        <name>NAD(+)</name>
        <dbReference type="ChEBI" id="CHEBI:57540"/>
    </ligand>
</feature>
<dbReference type="PRINTS" id="PR00086">
    <property type="entry name" value="LLDHDRGNASE"/>
</dbReference>
<dbReference type="InterPro" id="IPR001236">
    <property type="entry name" value="Lactate/malate_DH_N"/>
</dbReference>
<feature type="binding site" evidence="5">
    <location>
        <begin position="10"/>
        <end position="15"/>
    </location>
    <ligand>
        <name>NAD(+)</name>
        <dbReference type="ChEBI" id="CHEBI:57540"/>
    </ligand>
</feature>
<dbReference type="AlphaFoldDB" id="A0A1T4JS67"/>
<dbReference type="InterPro" id="IPR036291">
    <property type="entry name" value="NAD(P)-bd_dom_sf"/>
</dbReference>
<keyword evidence="2 6" id="KW-0560">Oxidoreductase</keyword>
<dbReference type="GO" id="GO:0004459">
    <property type="term" value="F:L-lactate dehydrogenase (NAD+) activity"/>
    <property type="evidence" value="ECO:0007669"/>
    <property type="project" value="TreeGrafter"/>
</dbReference>
<dbReference type="Pfam" id="PF02866">
    <property type="entry name" value="Ldh_1_C"/>
    <property type="match status" value="1"/>
</dbReference>
<feature type="binding site" evidence="5">
    <location>
        <position position="100"/>
    </location>
    <ligand>
        <name>NAD(+)</name>
        <dbReference type="ChEBI" id="CHEBI:57540"/>
    </ligand>
</feature>
<organism evidence="9 10">
    <name type="scientific">Globicatella sulfidifaciens DSM 15739</name>
    <dbReference type="NCBI Taxonomy" id="1121925"/>
    <lineage>
        <taxon>Bacteria</taxon>
        <taxon>Bacillati</taxon>
        <taxon>Bacillota</taxon>
        <taxon>Bacilli</taxon>
        <taxon>Lactobacillales</taxon>
        <taxon>Aerococcaceae</taxon>
        <taxon>Globicatella</taxon>
    </lineage>
</organism>
<dbReference type="PANTHER" id="PTHR43128">
    <property type="entry name" value="L-2-HYDROXYCARBOXYLATE DEHYDROGENASE (NAD(P)(+))"/>
    <property type="match status" value="1"/>
</dbReference>
<dbReference type="OrthoDB" id="9802969at2"/>
<accession>A0A1T4JS67</accession>
<feature type="binding site" evidence="5">
    <location>
        <position position="35"/>
    </location>
    <ligand>
        <name>NAD(+)</name>
        <dbReference type="ChEBI" id="CHEBI:57540"/>
    </ligand>
</feature>
<dbReference type="STRING" id="1121925.SAMN02746011_00343"/>
<dbReference type="EMBL" id="FUWO01000002">
    <property type="protein sequence ID" value="SJZ32989.1"/>
    <property type="molecule type" value="Genomic_DNA"/>
</dbReference>
<keyword evidence="10" id="KW-1185">Reference proteome</keyword>
<keyword evidence="3 5" id="KW-0520">NAD</keyword>
<evidence type="ECO:0000256" key="4">
    <source>
        <dbReference type="PIRSR" id="PIRSR000102-1"/>
    </source>
</evidence>
<dbReference type="SUPFAM" id="SSF56327">
    <property type="entry name" value="LDH C-terminal domain-like"/>
    <property type="match status" value="1"/>
</dbReference>
<protein>
    <submittedName>
        <fullName evidence="9">L-lactate dehydrogenase</fullName>
    </submittedName>
</protein>
<dbReference type="RefSeq" id="WP_159443823.1">
    <property type="nucleotide sequence ID" value="NZ_FUWO01000002.1"/>
</dbReference>
<evidence type="ECO:0000256" key="3">
    <source>
        <dbReference type="ARBA" id="ARBA00023027"/>
    </source>
</evidence>
<feature type="active site" description="Proton acceptor" evidence="4">
    <location>
        <position position="180"/>
    </location>
</feature>
<dbReference type="InterPro" id="IPR015955">
    <property type="entry name" value="Lactate_DH/Glyco_Ohase_4_C"/>
</dbReference>